<organism evidence="1 2">
    <name type="scientific">Mycena rosella</name>
    <name type="common">Pink bonnet</name>
    <name type="synonym">Agaricus rosellus</name>
    <dbReference type="NCBI Taxonomy" id="1033263"/>
    <lineage>
        <taxon>Eukaryota</taxon>
        <taxon>Fungi</taxon>
        <taxon>Dikarya</taxon>
        <taxon>Basidiomycota</taxon>
        <taxon>Agaricomycotina</taxon>
        <taxon>Agaricomycetes</taxon>
        <taxon>Agaricomycetidae</taxon>
        <taxon>Agaricales</taxon>
        <taxon>Marasmiineae</taxon>
        <taxon>Mycenaceae</taxon>
        <taxon>Mycena</taxon>
    </lineage>
</organism>
<comment type="caution">
    <text evidence="1">The sequence shown here is derived from an EMBL/GenBank/DDBJ whole genome shotgun (WGS) entry which is preliminary data.</text>
</comment>
<dbReference type="AlphaFoldDB" id="A0AAD7BLG2"/>
<gene>
    <name evidence="1" type="ORF">B0H17DRAFT_1151328</name>
</gene>
<accession>A0AAD7BLG2</accession>
<dbReference type="Proteomes" id="UP001221757">
    <property type="component" value="Unassembled WGS sequence"/>
</dbReference>
<sequence>MLINCNILPDGPYPAEETISCKIGPDPSHNSVVRNGGVRTRDLHRHKSKHIQADAGLPAHPLGGTKFMRKCDPSLLVAQYWPTFHTWFITMISTKFARALSFFNLLDCMRQRTSLVIAEFGPVQRQFI</sequence>
<protein>
    <submittedName>
        <fullName evidence="1">Uncharacterized protein</fullName>
    </submittedName>
</protein>
<keyword evidence="2" id="KW-1185">Reference proteome</keyword>
<dbReference type="EMBL" id="JARKIE010000616">
    <property type="protein sequence ID" value="KAJ7624178.1"/>
    <property type="molecule type" value="Genomic_DNA"/>
</dbReference>
<name>A0AAD7BLG2_MYCRO</name>
<evidence type="ECO:0000313" key="2">
    <source>
        <dbReference type="Proteomes" id="UP001221757"/>
    </source>
</evidence>
<proteinExistence type="predicted"/>
<evidence type="ECO:0000313" key="1">
    <source>
        <dbReference type="EMBL" id="KAJ7624178.1"/>
    </source>
</evidence>
<reference evidence="1" key="1">
    <citation type="submission" date="2023-03" db="EMBL/GenBank/DDBJ databases">
        <title>Massive genome expansion in bonnet fungi (Mycena s.s.) driven by repeated elements and novel gene families across ecological guilds.</title>
        <authorList>
            <consortium name="Lawrence Berkeley National Laboratory"/>
            <person name="Harder C.B."/>
            <person name="Miyauchi S."/>
            <person name="Viragh M."/>
            <person name="Kuo A."/>
            <person name="Thoen E."/>
            <person name="Andreopoulos B."/>
            <person name="Lu D."/>
            <person name="Skrede I."/>
            <person name="Drula E."/>
            <person name="Henrissat B."/>
            <person name="Morin E."/>
            <person name="Kohler A."/>
            <person name="Barry K."/>
            <person name="LaButti K."/>
            <person name="Morin E."/>
            <person name="Salamov A."/>
            <person name="Lipzen A."/>
            <person name="Mereny Z."/>
            <person name="Hegedus B."/>
            <person name="Baldrian P."/>
            <person name="Stursova M."/>
            <person name="Weitz H."/>
            <person name="Taylor A."/>
            <person name="Grigoriev I.V."/>
            <person name="Nagy L.G."/>
            <person name="Martin F."/>
            <person name="Kauserud H."/>
        </authorList>
    </citation>
    <scope>NUCLEOTIDE SEQUENCE</scope>
    <source>
        <strain evidence="1">CBHHK067</strain>
    </source>
</reference>